<dbReference type="GO" id="GO:0051213">
    <property type="term" value="F:dioxygenase activity"/>
    <property type="evidence" value="ECO:0007669"/>
    <property type="project" value="UniProtKB-KW"/>
</dbReference>
<dbReference type="AlphaFoldDB" id="A0A4R6V003"/>
<gene>
    <name evidence="2" type="ORF">EV696_10418</name>
</gene>
<protein>
    <submittedName>
        <fullName evidence="2">Catechol 2,3-dioxygenase-like lactoylglutathione lyase family enzyme</fullName>
    </submittedName>
</protein>
<dbReference type="EMBL" id="SNYM01000004">
    <property type="protein sequence ID" value="TDQ49314.1"/>
    <property type="molecule type" value="Genomic_DNA"/>
</dbReference>
<comment type="caution">
    <text evidence="2">The sequence shown here is derived from an EMBL/GenBank/DDBJ whole genome shotgun (WGS) entry which is preliminary data.</text>
</comment>
<sequence length="128" mass="13824">MLHHLSFAVSNLTRSMTFYDQVLGALGYSQVWQKLDGDNPAVGYGVAGGDDLFALKQSHGNISIPGEGFHLAFAAPNRAAVDRFHQLALQNGGRDNGAPGLRPNYGERYYAAFVLDPDGYRLEAVVIG</sequence>
<dbReference type="PANTHER" id="PTHR35006">
    <property type="entry name" value="GLYOXALASE FAMILY PROTEIN (AFU_ORTHOLOGUE AFUA_5G14830)"/>
    <property type="match status" value="1"/>
</dbReference>
<dbReference type="Proteomes" id="UP000295375">
    <property type="component" value="Unassembled WGS sequence"/>
</dbReference>
<dbReference type="SUPFAM" id="SSF54593">
    <property type="entry name" value="Glyoxalase/Bleomycin resistance protein/Dihydroxybiphenyl dioxygenase"/>
    <property type="match status" value="1"/>
</dbReference>
<organism evidence="2 3">
    <name type="scientific">Permianibacter aggregans</name>
    <dbReference type="NCBI Taxonomy" id="1510150"/>
    <lineage>
        <taxon>Bacteria</taxon>
        <taxon>Pseudomonadati</taxon>
        <taxon>Pseudomonadota</taxon>
        <taxon>Gammaproteobacteria</taxon>
        <taxon>Pseudomonadales</taxon>
        <taxon>Pseudomonadaceae</taxon>
        <taxon>Permianibacter</taxon>
    </lineage>
</organism>
<keyword evidence="2" id="KW-0456">Lyase</keyword>
<keyword evidence="3" id="KW-1185">Reference proteome</keyword>
<dbReference type="RefSeq" id="WP_133588798.1">
    <property type="nucleotide sequence ID" value="NZ_CP037953.1"/>
</dbReference>
<proteinExistence type="predicted"/>
<dbReference type="CDD" id="cd07262">
    <property type="entry name" value="VOC_like"/>
    <property type="match status" value="1"/>
</dbReference>
<dbReference type="OrthoDB" id="9800438at2"/>
<feature type="domain" description="VOC" evidence="1">
    <location>
        <begin position="1"/>
        <end position="127"/>
    </location>
</feature>
<dbReference type="InterPro" id="IPR029068">
    <property type="entry name" value="Glyas_Bleomycin-R_OHBP_Dase"/>
</dbReference>
<dbReference type="PROSITE" id="PS51819">
    <property type="entry name" value="VOC"/>
    <property type="match status" value="1"/>
</dbReference>
<evidence type="ECO:0000259" key="1">
    <source>
        <dbReference type="PROSITE" id="PS51819"/>
    </source>
</evidence>
<dbReference type="InterPro" id="IPR037523">
    <property type="entry name" value="VOC_core"/>
</dbReference>
<dbReference type="Gene3D" id="3.10.180.10">
    <property type="entry name" value="2,3-Dihydroxybiphenyl 1,2-Dioxygenase, domain 1"/>
    <property type="match status" value="1"/>
</dbReference>
<keyword evidence="2" id="KW-0560">Oxidoreductase</keyword>
<dbReference type="GO" id="GO:0016829">
    <property type="term" value="F:lyase activity"/>
    <property type="evidence" value="ECO:0007669"/>
    <property type="project" value="UniProtKB-KW"/>
</dbReference>
<keyword evidence="2" id="KW-0223">Dioxygenase</keyword>
<evidence type="ECO:0000313" key="2">
    <source>
        <dbReference type="EMBL" id="TDQ49314.1"/>
    </source>
</evidence>
<accession>A0A4R6V003</accession>
<reference evidence="2 3" key="1">
    <citation type="submission" date="2019-03" db="EMBL/GenBank/DDBJ databases">
        <title>Genomic Encyclopedia of Type Strains, Phase IV (KMG-IV): sequencing the most valuable type-strain genomes for metagenomic binning, comparative biology and taxonomic classification.</title>
        <authorList>
            <person name="Goeker M."/>
        </authorList>
    </citation>
    <scope>NUCLEOTIDE SEQUENCE [LARGE SCALE GENOMIC DNA]</scope>
    <source>
        <strain evidence="2 3">DSM 103792</strain>
    </source>
</reference>
<dbReference type="InterPro" id="IPR004360">
    <property type="entry name" value="Glyas_Fos-R_dOase_dom"/>
</dbReference>
<name>A0A4R6V003_9GAMM</name>
<evidence type="ECO:0000313" key="3">
    <source>
        <dbReference type="Proteomes" id="UP000295375"/>
    </source>
</evidence>
<dbReference type="Pfam" id="PF00903">
    <property type="entry name" value="Glyoxalase"/>
    <property type="match status" value="1"/>
</dbReference>
<dbReference type="PANTHER" id="PTHR35006:SF4">
    <property type="entry name" value="BLR7706 PROTEIN"/>
    <property type="match status" value="1"/>
</dbReference>